<keyword evidence="8" id="KW-0800">Toxin</keyword>
<evidence type="ECO:0000256" key="8">
    <source>
        <dbReference type="HAMAP-Rule" id="MF_00265"/>
    </source>
</evidence>
<dbReference type="InterPro" id="IPR050556">
    <property type="entry name" value="Type_II_TA_system_RNase"/>
</dbReference>
<comment type="caution">
    <text evidence="10">The sequence shown here is derived from an EMBL/GenBank/DDBJ whole genome shotgun (WGS) entry which is preliminary data.</text>
</comment>
<comment type="similarity">
    <text evidence="7 8">Belongs to the PINc/VapC protein family.</text>
</comment>
<evidence type="ECO:0000256" key="5">
    <source>
        <dbReference type="ARBA" id="ARBA00022801"/>
    </source>
</evidence>
<evidence type="ECO:0000313" key="11">
    <source>
        <dbReference type="Proteomes" id="UP001528912"/>
    </source>
</evidence>
<dbReference type="Pfam" id="PF01850">
    <property type="entry name" value="PIN"/>
    <property type="match status" value="1"/>
</dbReference>
<evidence type="ECO:0000256" key="3">
    <source>
        <dbReference type="ARBA" id="ARBA00022722"/>
    </source>
</evidence>
<evidence type="ECO:0000313" key="10">
    <source>
        <dbReference type="EMBL" id="MDF8266120.1"/>
    </source>
</evidence>
<feature type="domain" description="PIN" evidence="9">
    <location>
        <begin position="2"/>
        <end position="118"/>
    </location>
</feature>
<dbReference type="RefSeq" id="WP_277193348.1">
    <property type="nucleotide sequence ID" value="NZ_JAROAV010000050.1"/>
</dbReference>
<dbReference type="PANTHER" id="PTHR33653:SF1">
    <property type="entry name" value="RIBONUCLEASE VAPC2"/>
    <property type="match status" value="1"/>
</dbReference>
<keyword evidence="2 8" id="KW-1277">Toxin-antitoxin system</keyword>
<evidence type="ECO:0000256" key="7">
    <source>
        <dbReference type="ARBA" id="ARBA00038093"/>
    </source>
</evidence>
<proteinExistence type="inferred from homology"/>
<gene>
    <name evidence="8" type="primary">vapC</name>
    <name evidence="10" type="ORF">P4R38_17865</name>
</gene>
<feature type="binding site" evidence="8">
    <location>
        <position position="93"/>
    </location>
    <ligand>
        <name>Mg(2+)</name>
        <dbReference type="ChEBI" id="CHEBI:18420"/>
    </ligand>
</feature>
<comment type="function">
    <text evidence="8">Toxic component of a toxin-antitoxin (TA) system. An RNase.</text>
</comment>
<dbReference type="EC" id="3.1.-.-" evidence="8"/>
<evidence type="ECO:0000259" key="9">
    <source>
        <dbReference type="Pfam" id="PF01850"/>
    </source>
</evidence>
<dbReference type="InterPro" id="IPR002716">
    <property type="entry name" value="PIN_dom"/>
</dbReference>
<keyword evidence="6 8" id="KW-0460">Magnesium</keyword>
<dbReference type="HAMAP" id="MF_00265">
    <property type="entry name" value="VapC_Nob1"/>
    <property type="match status" value="1"/>
</dbReference>
<dbReference type="InterPro" id="IPR022907">
    <property type="entry name" value="VapC_family"/>
</dbReference>
<evidence type="ECO:0000256" key="4">
    <source>
        <dbReference type="ARBA" id="ARBA00022723"/>
    </source>
</evidence>
<dbReference type="PANTHER" id="PTHR33653">
    <property type="entry name" value="RIBONUCLEASE VAPC2"/>
    <property type="match status" value="1"/>
</dbReference>
<dbReference type="Gene3D" id="3.40.50.1010">
    <property type="entry name" value="5'-nuclease"/>
    <property type="match status" value="1"/>
</dbReference>
<evidence type="ECO:0000256" key="2">
    <source>
        <dbReference type="ARBA" id="ARBA00022649"/>
    </source>
</evidence>
<name>A0ABT6CB48_9MICO</name>
<dbReference type="Proteomes" id="UP001528912">
    <property type="component" value="Unassembled WGS sequence"/>
</dbReference>
<sequence length="126" mass="13509">MVAILNAEPGWQVLEEALRSAPSPKMSAATYVELGAVVDSRRDPSLSRRVDQLLDAWGVTVVAVTPADADVARAAYRDFGRGSGHSARLNYGDCFAYALARSSREPLLFVGDDFGHTDVEVVALDA</sequence>
<reference evidence="10 11" key="1">
    <citation type="submission" date="2023-03" db="EMBL/GenBank/DDBJ databases">
        <title>YIM 133296 draft genome.</title>
        <authorList>
            <person name="Xiong L."/>
        </authorList>
    </citation>
    <scope>NUCLEOTIDE SEQUENCE [LARGE SCALE GENOMIC DNA]</scope>
    <source>
        <strain evidence="10 11">YIM 133296</strain>
    </source>
</reference>
<comment type="cofactor">
    <cofactor evidence="1 8">
        <name>Mg(2+)</name>
        <dbReference type="ChEBI" id="CHEBI:18420"/>
    </cofactor>
</comment>
<keyword evidence="11" id="KW-1185">Reference proteome</keyword>
<keyword evidence="5 8" id="KW-0378">Hydrolase</keyword>
<keyword evidence="4 8" id="KW-0479">Metal-binding</keyword>
<evidence type="ECO:0000256" key="1">
    <source>
        <dbReference type="ARBA" id="ARBA00001946"/>
    </source>
</evidence>
<protein>
    <recommendedName>
        <fullName evidence="8">Ribonuclease VapC</fullName>
        <shortName evidence="8">RNase VapC</shortName>
        <ecNumber evidence="8">3.1.-.-</ecNumber>
    </recommendedName>
    <alternativeName>
        <fullName evidence="8">Toxin VapC</fullName>
    </alternativeName>
</protein>
<comment type="caution">
    <text evidence="8">Lacks conserved residue(s) required for the propagation of feature annotation.</text>
</comment>
<organism evidence="10 11">
    <name type="scientific">Luteipulveratus flavus</name>
    <dbReference type="NCBI Taxonomy" id="3031728"/>
    <lineage>
        <taxon>Bacteria</taxon>
        <taxon>Bacillati</taxon>
        <taxon>Actinomycetota</taxon>
        <taxon>Actinomycetes</taxon>
        <taxon>Micrococcales</taxon>
        <taxon>Dermacoccaceae</taxon>
        <taxon>Luteipulveratus</taxon>
    </lineage>
</organism>
<dbReference type="EMBL" id="JAROAV010000050">
    <property type="protein sequence ID" value="MDF8266120.1"/>
    <property type="molecule type" value="Genomic_DNA"/>
</dbReference>
<accession>A0ABT6CB48</accession>
<dbReference type="InterPro" id="IPR029060">
    <property type="entry name" value="PIN-like_dom_sf"/>
</dbReference>
<dbReference type="CDD" id="cd09871">
    <property type="entry name" value="PIN_MtVapC28-VapC30-like"/>
    <property type="match status" value="1"/>
</dbReference>
<dbReference type="SUPFAM" id="SSF88723">
    <property type="entry name" value="PIN domain-like"/>
    <property type="match status" value="1"/>
</dbReference>
<evidence type="ECO:0000256" key="6">
    <source>
        <dbReference type="ARBA" id="ARBA00022842"/>
    </source>
</evidence>
<keyword evidence="3 8" id="KW-0540">Nuclease</keyword>